<protein>
    <submittedName>
        <fullName evidence="2">DUF881 domain-containing protein</fullName>
    </submittedName>
</protein>
<dbReference type="PANTHER" id="PTHR37313">
    <property type="entry name" value="UPF0749 PROTEIN RV1825"/>
    <property type="match status" value="1"/>
</dbReference>
<evidence type="ECO:0000256" key="1">
    <source>
        <dbReference type="ARBA" id="ARBA00009108"/>
    </source>
</evidence>
<proteinExistence type="inferred from homology"/>
<dbReference type="Proteomes" id="UP001597506">
    <property type="component" value="Unassembled WGS sequence"/>
</dbReference>
<gene>
    <name evidence="2" type="ORF">ACFSUL_19415</name>
</gene>
<dbReference type="EMBL" id="JBHUMF010000031">
    <property type="protein sequence ID" value="MFD2682916.1"/>
    <property type="molecule type" value="Genomic_DNA"/>
</dbReference>
<organism evidence="2 3">
    <name type="scientific">Bacillus seohaeanensis</name>
    <dbReference type="NCBI Taxonomy" id="284580"/>
    <lineage>
        <taxon>Bacteria</taxon>
        <taxon>Bacillati</taxon>
        <taxon>Bacillota</taxon>
        <taxon>Bacilli</taxon>
        <taxon>Bacillales</taxon>
        <taxon>Bacillaceae</taxon>
        <taxon>Bacillus</taxon>
    </lineage>
</organism>
<accession>A0ABW5RW20</accession>
<dbReference type="PANTHER" id="PTHR37313:SF2">
    <property type="entry name" value="UPF0749 PROTEIN YLXX"/>
    <property type="match status" value="1"/>
</dbReference>
<comment type="caution">
    <text evidence="2">The sequence shown here is derived from an EMBL/GenBank/DDBJ whole genome shotgun (WGS) entry which is preliminary data.</text>
</comment>
<dbReference type="RefSeq" id="WP_377937789.1">
    <property type="nucleotide sequence ID" value="NZ_JBHUMF010000031.1"/>
</dbReference>
<sequence length="224" mass="25559">MVAIQFQTVKEPVVRDTRDIWELREALVKEKELRSNLYQEMRSVEMKLEQYEKEKQTSPEGALTETLEELKKEAGLTDKTGPGIILTIEPALEEVLLGEKVHNVSPDLLERLVNELNSYEATDISISGQRLINTSVIRDINGETKVNGISIKKVPFEVRVLTKDLQTAEKLYNRMSVSQSVEDFFIDNLRVSISKPQEKITVPAYKETIRVKQMEPVKEKGGNE</sequence>
<keyword evidence="3" id="KW-1185">Reference proteome</keyword>
<comment type="similarity">
    <text evidence="1">Belongs to the UPF0749 family.</text>
</comment>
<name>A0ABW5RW20_9BACI</name>
<evidence type="ECO:0000313" key="2">
    <source>
        <dbReference type="EMBL" id="MFD2682916.1"/>
    </source>
</evidence>
<dbReference type="Gene3D" id="3.30.70.1880">
    <property type="entry name" value="Protein of unknown function DUF881"/>
    <property type="match status" value="1"/>
</dbReference>
<dbReference type="InterPro" id="IPR010273">
    <property type="entry name" value="DUF881"/>
</dbReference>
<evidence type="ECO:0000313" key="3">
    <source>
        <dbReference type="Proteomes" id="UP001597506"/>
    </source>
</evidence>
<dbReference type="Pfam" id="PF05949">
    <property type="entry name" value="DUF881"/>
    <property type="match status" value="1"/>
</dbReference>
<reference evidence="3" key="1">
    <citation type="journal article" date="2019" name="Int. J. Syst. Evol. Microbiol.">
        <title>The Global Catalogue of Microorganisms (GCM) 10K type strain sequencing project: providing services to taxonomists for standard genome sequencing and annotation.</title>
        <authorList>
            <consortium name="The Broad Institute Genomics Platform"/>
            <consortium name="The Broad Institute Genome Sequencing Center for Infectious Disease"/>
            <person name="Wu L."/>
            <person name="Ma J."/>
        </authorList>
    </citation>
    <scope>NUCLEOTIDE SEQUENCE [LARGE SCALE GENOMIC DNA]</scope>
    <source>
        <strain evidence="3">KCTC 3913</strain>
    </source>
</reference>